<evidence type="ECO:0000313" key="2">
    <source>
        <dbReference type="EMBL" id="KAJ9543258.1"/>
    </source>
</evidence>
<comment type="caution">
    <text evidence="2">The sequence shown here is derived from an EMBL/GenBank/DDBJ whole genome shotgun (WGS) entry which is preliminary data.</text>
</comment>
<accession>A0AA38SQR5</accession>
<dbReference type="EMBL" id="JARYMX010000006">
    <property type="protein sequence ID" value="KAJ9543258.1"/>
    <property type="molecule type" value="Genomic_DNA"/>
</dbReference>
<dbReference type="AlphaFoldDB" id="A0AA38SQR5"/>
<proteinExistence type="predicted"/>
<name>A0AA38SQR5_9ASTR</name>
<sequence length="221" mass="24738">MSPALGLLLGARASDGVMIDMASRCSEVTNDGVLLRDLEKLLENMNLKESGEDSWSWKMDSQGVFTVNKLSKLLQKRIAPPEICDFANFWNALVPSKVNLFTWRLLLNTIPTKVNLQQRGVTLTSVDCCLYGLEPEDIDHCCFRCSKIDALWRKVWGWCDMSEPRMDSLSSFKIRILHGDFQRVRSVTIRAVLMITDIALIARGEGKNSARGLVPSGSENG</sequence>
<dbReference type="Pfam" id="PF13966">
    <property type="entry name" value="zf-RVT"/>
    <property type="match status" value="1"/>
</dbReference>
<evidence type="ECO:0000313" key="3">
    <source>
        <dbReference type="Proteomes" id="UP001172457"/>
    </source>
</evidence>
<dbReference type="InterPro" id="IPR026960">
    <property type="entry name" value="RVT-Znf"/>
</dbReference>
<dbReference type="Proteomes" id="UP001172457">
    <property type="component" value="Chromosome 6"/>
</dbReference>
<evidence type="ECO:0000259" key="1">
    <source>
        <dbReference type="Pfam" id="PF13966"/>
    </source>
</evidence>
<feature type="domain" description="Reverse transcriptase zinc-binding" evidence="1">
    <location>
        <begin position="65"/>
        <end position="152"/>
    </location>
</feature>
<organism evidence="2 3">
    <name type="scientific">Centaurea solstitialis</name>
    <name type="common">yellow star-thistle</name>
    <dbReference type="NCBI Taxonomy" id="347529"/>
    <lineage>
        <taxon>Eukaryota</taxon>
        <taxon>Viridiplantae</taxon>
        <taxon>Streptophyta</taxon>
        <taxon>Embryophyta</taxon>
        <taxon>Tracheophyta</taxon>
        <taxon>Spermatophyta</taxon>
        <taxon>Magnoliopsida</taxon>
        <taxon>eudicotyledons</taxon>
        <taxon>Gunneridae</taxon>
        <taxon>Pentapetalae</taxon>
        <taxon>asterids</taxon>
        <taxon>campanulids</taxon>
        <taxon>Asterales</taxon>
        <taxon>Asteraceae</taxon>
        <taxon>Carduoideae</taxon>
        <taxon>Cardueae</taxon>
        <taxon>Centaureinae</taxon>
        <taxon>Centaurea</taxon>
    </lineage>
</organism>
<gene>
    <name evidence="2" type="ORF">OSB04_022965</name>
</gene>
<protein>
    <recommendedName>
        <fullName evidence="1">Reverse transcriptase zinc-binding domain-containing protein</fullName>
    </recommendedName>
</protein>
<keyword evidence="3" id="KW-1185">Reference proteome</keyword>
<reference evidence="2" key="1">
    <citation type="submission" date="2023-03" db="EMBL/GenBank/DDBJ databases">
        <title>Chromosome-scale reference genome and RAD-based genetic map of yellow starthistle (Centaurea solstitialis) reveal putative structural variation and QTLs associated with invader traits.</title>
        <authorList>
            <person name="Reatini B."/>
            <person name="Cang F.A."/>
            <person name="Jiang Q."/>
            <person name="Mckibben M.T.W."/>
            <person name="Barker M.S."/>
            <person name="Rieseberg L.H."/>
            <person name="Dlugosch K.M."/>
        </authorList>
    </citation>
    <scope>NUCLEOTIDE SEQUENCE</scope>
    <source>
        <strain evidence="2">CAN-66</strain>
        <tissue evidence="2">Leaf</tissue>
    </source>
</reference>